<dbReference type="Proteomes" id="UP000315724">
    <property type="component" value="Chromosome"/>
</dbReference>
<feature type="compositionally biased region" description="Polar residues" evidence="1">
    <location>
        <begin position="1"/>
        <end position="22"/>
    </location>
</feature>
<feature type="region of interest" description="Disordered" evidence="1">
    <location>
        <begin position="1"/>
        <end position="24"/>
    </location>
</feature>
<dbReference type="KEGG" id="tpol:Mal48_28380"/>
<dbReference type="EMBL" id="CP036267">
    <property type="protein sequence ID" value="QDT33585.1"/>
    <property type="molecule type" value="Genomic_DNA"/>
</dbReference>
<keyword evidence="3" id="KW-0969">Cilium</keyword>
<keyword evidence="3" id="KW-0966">Cell projection</keyword>
<dbReference type="InterPro" id="IPR019301">
    <property type="entry name" value="Flagellar_prot_FlgJ_N"/>
</dbReference>
<gene>
    <name evidence="3" type="ORF">Mal48_28380</name>
</gene>
<dbReference type="Pfam" id="PF10135">
    <property type="entry name" value="Rod-binding"/>
    <property type="match status" value="1"/>
</dbReference>
<evidence type="ECO:0000313" key="4">
    <source>
        <dbReference type="Proteomes" id="UP000315724"/>
    </source>
</evidence>
<dbReference type="RefSeq" id="WP_145200093.1">
    <property type="nucleotide sequence ID" value="NZ_CP036267.1"/>
</dbReference>
<proteinExistence type="predicted"/>
<keyword evidence="3" id="KW-0282">Flagellum</keyword>
<dbReference type="AlphaFoldDB" id="A0A517QPN8"/>
<evidence type="ECO:0000313" key="3">
    <source>
        <dbReference type="EMBL" id="QDT33585.1"/>
    </source>
</evidence>
<reference evidence="3 4" key="1">
    <citation type="submission" date="2019-02" db="EMBL/GenBank/DDBJ databases">
        <title>Deep-cultivation of Planctomycetes and their phenomic and genomic characterization uncovers novel biology.</title>
        <authorList>
            <person name="Wiegand S."/>
            <person name="Jogler M."/>
            <person name="Boedeker C."/>
            <person name="Pinto D."/>
            <person name="Vollmers J."/>
            <person name="Rivas-Marin E."/>
            <person name="Kohn T."/>
            <person name="Peeters S.H."/>
            <person name="Heuer A."/>
            <person name="Rast P."/>
            <person name="Oberbeckmann S."/>
            <person name="Bunk B."/>
            <person name="Jeske O."/>
            <person name="Meyerdierks A."/>
            <person name="Storesund J.E."/>
            <person name="Kallscheuer N."/>
            <person name="Luecker S."/>
            <person name="Lage O.M."/>
            <person name="Pohl T."/>
            <person name="Merkel B.J."/>
            <person name="Hornburger P."/>
            <person name="Mueller R.-W."/>
            <person name="Bruemmer F."/>
            <person name="Labrenz M."/>
            <person name="Spormann A.M."/>
            <person name="Op den Camp H."/>
            <person name="Overmann J."/>
            <person name="Amann R."/>
            <person name="Jetten M.S.M."/>
            <person name="Mascher T."/>
            <person name="Medema M.H."/>
            <person name="Devos D.P."/>
            <person name="Kaster A.-K."/>
            <person name="Ovreas L."/>
            <person name="Rohde M."/>
            <person name="Galperin M.Y."/>
            <person name="Jogler C."/>
        </authorList>
    </citation>
    <scope>NUCLEOTIDE SEQUENCE [LARGE SCALE GENOMIC DNA]</scope>
    <source>
        <strain evidence="3 4">Mal48</strain>
    </source>
</reference>
<organism evidence="3 4">
    <name type="scientific">Thalassoglobus polymorphus</name>
    <dbReference type="NCBI Taxonomy" id="2527994"/>
    <lineage>
        <taxon>Bacteria</taxon>
        <taxon>Pseudomonadati</taxon>
        <taxon>Planctomycetota</taxon>
        <taxon>Planctomycetia</taxon>
        <taxon>Planctomycetales</taxon>
        <taxon>Planctomycetaceae</taxon>
        <taxon>Thalassoglobus</taxon>
    </lineage>
</organism>
<sequence length="90" mass="9532">MLTSPVLMPQTSIEQLDSTKPPQSLKVGQEMESLFVSVLLKEMRQAGGEGGLFPGDHSDTLGGMFDMFLGQHIAESGGIGLAASLQNVLK</sequence>
<protein>
    <submittedName>
        <fullName evidence="3">Flagellar rod assembly protein/muramidase FlgJ</fullName>
    </submittedName>
</protein>
<dbReference type="OrthoDB" id="289937at2"/>
<feature type="domain" description="Flagellar protein FlgJ N-terminal" evidence="2">
    <location>
        <begin position="41"/>
        <end position="85"/>
    </location>
</feature>
<keyword evidence="4" id="KW-1185">Reference proteome</keyword>
<evidence type="ECO:0000256" key="1">
    <source>
        <dbReference type="SAM" id="MobiDB-lite"/>
    </source>
</evidence>
<evidence type="ECO:0000259" key="2">
    <source>
        <dbReference type="Pfam" id="PF10135"/>
    </source>
</evidence>
<name>A0A517QPN8_9PLAN</name>
<accession>A0A517QPN8</accession>